<evidence type="ECO:0000313" key="8">
    <source>
        <dbReference type="Proteomes" id="UP000692954"/>
    </source>
</evidence>
<keyword evidence="3" id="KW-0862">Zinc</keyword>
<dbReference type="PANTHER" id="PTHR16295">
    <property type="entry name" value="TRAF-TYPE ZINC FINGER PROTEIN-RELATED"/>
    <property type="match status" value="1"/>
</dbReference>
<feature type="region of interest" description="Disordered" evidence="5">
    <location>
        <begin position="374"/>
        <end position="407"/>
    </location>
</feature>
<evidence type="ECO:0000256" key="4">
    <source>
        <dbReference type="SAM" id="Coils"/>
    </source>
</evidence>
<dbReference type="OrthoDB" id="193703at2759"/>
<organism evidence="7 8">
    <name type="scientific">Paramecium sonneborni</name>
    <dbReference type="NCBI Taxonomy" id="65129"/>
    <lineage>
        <taxon>Eukaryota</taxon>
        <taxon>Sar</taxon>
        <taxon>Alveolata</taxon>
        <taxon>Ciliophora</taxon>
        <taxon>Intramacronucleata</taxon>
        <taxon>Oligohymenophorea</taxon>
        <taxon>Peniculida</taxon>
        <taxon>Parameciidae</taxon>
        <taxon>Paramecium</taxon>
    </lineage>
</organism>
<accession>A0A8S1P5N9</accession>
<dbReference type="AlphaFoldDB" id="A0A8S1P5N9"/>
<keyword evidence="2" id="KW-0863">Zinc-finger</keyword>
<keyword evidence="8" id="KW-1185">Reference proteome</keyword>
<dbReference type="EMBL" id="CAJJDN010000070">
    <property type="protein sequence ID" value="CAD8098338.1"/>
    <property type="molecule type" value="Genomic_DNA"/>
</dbReference>
<evidence type="ECO:0000256" key="5">
    <source>
        <dbReference type="SAM" id="MobiDB-lite"/>
    </source>
</evidence>
<feature type="region of interest" description="Disordered" evidence="5">
    <location>
        <begin position="280"/>
        <end position="312"/>
    </location>
</feature>
<dbReference type="GO" id="GO:0005739">
    <property type="term" value="C:mitochondrion"/>
    <property type="evidence" value="ECO:0007669"/>
    <property type="project" value="TreeGrafter"/>
</dbReference>
<feature type="compositionally biased region" description="Polar residues" evidence="5">
    <location>
        <begin position="290"/>
        <end position="311"/>
    </location>
</feature>
<keyword evidence="1" id="KW-0479">Metal-binding</keyword>
<gene>
    <name evidence="7" type="ORF">PSON_ATCC_30995.1.T0700061</name>
</gene>
<name>A0A8S1P5N9_9CILI</name>
<evidence type="ECO:0000259" key="6">
    <source>
        <dbReference type="Pfam" id="PF21366"/>
    </source>
</evidence>
<evidence type="ECO:0000256" key="2">
    <source>
        <dbReference type="ARBA" id="ARBA00022771"/>
    </source>
</evidence>
<feature type="coiled-coil region" evidence="4">
    <location>
        <begin position="147"/>
        <end position="177"/>
    </location>
</feature>
<evidence type="ECO:0000256" key="3">
    <source>
        <dbReference type="ARBA" id="ARBA00022833"/>
    </source>
</evidence>
<sequence>MSENCITCSNCSQSIPESKILLHETYCIRFNIKCERCGYFYDKNDPDAHEEDYHKKEKCQYCYLDFDDLSKHKCSKTPKQCLYCDLNYTVDQIVQHENQCGSRTEKCDICQNYIMKRDLTNHYQSCFQKIDKIEQPIQKKPSIQDISQNANNDINIQEQLSNNLQKQQNLNQLQQQNKIKKQIAQLESLKTKLPSKEINFGQIQGQKISGHQISLENKQTQKIGLDQQFKNRPPSSLSQQGQKHNIIYKKSSTSQNRSIQQINNNKINQKLLKPSVVNTNQQNKQEKKIQVNNQKNSNLPPLAKQVQNPQKNFEKKNIVSDIRAQSVQSRLQAKRSSHNLAVKEQIEVEGFKFSDGEIRQQQLIFEQLKKQKSDSVNIQQRQETKQNSISKAKVTRQSSDVDGDDDFEQFMSPEERVMQQQIMDSYKLHLKKQ</sequence>
<dbReference type="Pfam" id="PF21366">
    <property type="entry name" value="TRAFD1-XIAF1_ZnF"/>
    <property type="match status" value="1"/>
</dbReference>
<dbReference type="Pfam" id="PF23580">
    <property type="entry name" value="Znf_XAF1_N"/>
    <property type="match status" value="1"/>
</dbReference>
<comment type="caution">
    <text evidence="7">The sequence shown here is derived from an EMBL/GenBank/DDBJ whole genome shotgun (WGS) entry which is preliminary data.</text>
</comment>
<feature type="compositionally biased region" description="Polar residues" evidence="5">
    <location>
        <begin position="374"/>
        <end position="400"/>
    </location>
</feature>
<protein>
    <recommendedName>
        <fullName evidence="6">TRAFD1/XAF1 zinc finger domain-containing protein</fullName>
    </recommendedName>
</protein>
<keyword evidence="4" id="KW-0175">Coiled coil</keyword>
<dbReference type="InterPro" id="IPR049439">
    <property type="entry name" value="TRAFD1-XIAF1_Znf"/>
</dbReference>
<evidence type="ECO:0000256" key="1">
    <source>
        <dbReference type="ARBA" id="ARBA00022723"/>
    </source>
</evidence>
<dbReference type="Proteomes" id="UP000692954">
    <property type="component" value="Unassembled WGS sequence"/>
</dbReference>
<dbReference type="GO" id="GO:0008270">
    <property type="term" value="F:zinc ion binding"/>
    <property type="evidence" value="ECO:0007669"/>
    <property type="project" value="UniProtKB-KW"/>
</dbReference>
<dbReference type="PANTHER" id="PTHR16295:SF10">
    <property type="entry name" value="EXPRESSED PROTEIN"/>
    <property type="match status" value="1"/>
</dbReference>
<proteinExistence type="predicted"/>
<evidence type="ECO:0000313" key="7">
    <source>
        <dbReference type="EMBL" id="CAD8098338.1"/>
    </source>
</evidence>
<feature type="domain" description="TRAFD1/XAF1 zinc finger" evidence="6">
    <location>
        <begin position="87"/>
        <end position="126"/>
    </location>
</feature>
<reference evidence="7" key="1">
    <citation type="submission" date="2021-01" db="EMBL/GenBank/DDBJ databases">
        <authorList>
            <consortium name="Genoscope - CEA"/>
            <person name="William W."/>
        </authorList>
    </citation>
    <scope>NUCLEOTIDE SEQUENCE</scope>
</reference>
<dbReference type="InterPro" id="IPR051986">
    <property type="entry name" value="Innate_Immune_Apopt_Reg"/>
</dbReference>